<keyword evidence="2" id="KW-1185">Reference proteome</keyword>
<accession>A0ABW3ICN6</accession>
<sequence>MENKVLFQFAGFLNTRQIWKENKFPYQPYHLKQAPISKLPRTLEFSPSMVLGKRMELFFQYYVTHFSHEEVLAHNEQVIFEKKTLGELDFILKNSISGEISHVELVYKFYLFDPEIRGDRACWIGPNRRDSFPEKLKRLQNNQFPLLHQKETLPLLDRLKIDPSEVTQKICFKANLFLPKNWDEKMNFSEINPDAVSGFWIKASEFTKVDYGNALFHSPKKPDWPIDPRHNQVWESFEEVLPKISGLLSREQSPLVWMKKGDDLYERFFIVWW</sequence>
<dbReference type="Pfam" id="PF08907">
    <property type="entry name" value="DUF1853"/>
    <property type="match status" value="1"/>
</dbReference>
<proteinExistence type="predicted"/>
<dbReference type="EMBL" id="JBHTJP010000032">
    <property type="protein sequence ID" value="MFD0975609.1"/>
    <property type="molecule type" value="Genomic_DNA"/>
</dbReference>
<reference evidence="2" key="1">
    <citation type="journal article" date="2019" name="Int. J. Syst. Evol. Microbiol.">
        <title>The Global Catalogue of Microorganisms (GCM) 10K type strain sequencing project: providing services to taxonomists for standard genome sequencing and annotation.</title>
        <authorList>
            <consortium name="The Broad Institute Genomics Platform"/>
            <consortium name="The Broad Institute Genome Sequencing Center for Infectious Disease"/>
            <person name="Wu L."/>
            <person name="Ma J."/>
        </authorList>
    </citation>
    <scope>NUCLEOTIDE SEQUENCE [LARGE SCALE GENOMIC DNA]</scope>
    <source>
        <strain evidence="2">CCUG 60898</strain>
    </source>
</reference>
<dbReference type="Proteomes" id="UP001597100">
    <property type="component" value="Unassembled WGS sequence"/>
</dbReference>
<comment type="caution">
    <text evidence="1">The sequence shown here is derived from an EMBL/GenBank/DDBJ whole genome shotgun (WGS) entry which is preliminary data.</text>
</comment>
<gene>
    <name evidence="1" type="ORF">ACFQ1G_02285</name>
</gene>
<dbReference type="RefSeq" id="WP_380736647.1">
    <property type="nucleotide sequence ID" value="NZ_JBHTJP010000032.1"/>
</dbReference>
<dbReference type="InterPro" id="IPR015003">
    <property type="entry name" value="DUF1853"/>
</dbReference>
<evidence type="ECO:0000313" key="1">
    <source>
        <dbReference type="EMBL" id="MFD0975609.1"/>
    </source>
</evidence>
<evidence type="ECO:0000313" key="2">
    <source>
        <dbReference type="Proteomes" id="UP001597100"/>
    </source>
</evidence>
<name>A0ABW3ICN6_9FLAO</name>
<protein>
    <submittedName>
        <fullName evidence="1">DUF1853 family protein</fullName>
    </submittedName>
</protein>
<organism evidence="1 2">
    <name type="scientific">Salinimicrobium gaetbulicola</name>
    <dbReference type="NCBI Taxonomy" id="999702"/>
    <lineage>
        <taxon>Bacteria</taxon>
        <taxon>Pseudomonadati</taxon>
        <taxon>Bacteroidota</taxon>
        <taxon>Flavobacteriia</taxon>
        <taxon>Flavobacteriales</taxon>
        <taxon>Flavobacteriaceae</taxon>
        <taxon>Salinimicrobium</taxon>
    </lineage>
</organism>